<evidence type="ECO:0000259" key="1">
    <source>
        <dbReference type="Pfam" id="PF14291"/>
    </source>
</evidence>
<keyword evidence="3" id="KW-1185">Reference proteome</keyword>
<feature type="domain" description="DUF4371" evidence="1">
    <location>
        <begin position="244"/>
        <end position="452"/>
    </location>
</feature>
<dbReference type="PANTHER" id="PTHR45749:SF21">
    <property type="entry name" value="DUF4371 DOMAIN-CONTAINING PROTEIN"/>
    <property type="match status" value="1"/>
</dbReference>
<dbReference type="InterPro" id="IPR012337">
    <property type="entry name" value="RNaseH-like_sf"/>
</dbReference>
<sequence length="892" mass="102645">MDKKRKGGAQKQREKKNKLLISEASKCKNLDSYFTSSKNINIISNNSLASANSHLNQNTGIISNENFKNVSSITVDQYSKDQASTSSSDTNLDTIVKPIKCNTENEVYISNNISKNIEKTYDNSSIFFCTPLPNERNQFFEYHPIQPFQDMLPFNPRLVFQRKDGSNRQWLTFSHEKKTLFCTCCLAYGDANEKNCLVTGVSEFNPKHLYSTLERHENSQQHRNNTEAYFLNFNKADIKNLIFVKQTSLKQLEVQKNREILERIIETIKTIGKRGLSFRGKRHEAAYSLTDETLDHGTFLEILILLGKFDPILKNHLDHVALKSKKAHQKKKTGRGSLVTFFSKTTINSIIQIICQIMRQNIVNEIKSAGMFSIQIDTTQDVKVEDQCSIIIRYLTDSVKERLIAVTNVKSSTGESMFQLVKETLEINGVDLKYCIGSSTDGASNMQGRYKGFSKYLSDENPSQLHVWCYAHCLNLVMIDVTEITIESVKFFSLLNECANFLRESYKRMDVWKELCGNNKRLAKAGDTRWWSKESSITTIFGHFGMPESALYVVLISVMSKIANSDKFNRETRYKAITLKDSFLKYSFVMTSQLYLRIFERISPLSKYLQTSGMDLVQAYRMVSSTITYLQEISRDFQRVKEATDSFIVWAEKELEEVDCDEILESQFPDESSVRRKIKKKMPGEVSRDQLIINPLEKFKITVHNIVLDTIINKLNERFTKHGSLYSDLSLLDPTNFKDINDTMSKKAFTRLSDLIIFFDKTATPENLRHELFDFKEKWPSIKYTVPESYDKNVDDYSDESSYESDSESIKNQLILQGTHEEKCTNSNQFCKNCPVCCYIVISKIRNSLSQDHLQAFMLMAIEKKTLIEVGNEEVKDKLAKSSPLMSKLLLH</sequence>
<dbReference type="PANTHER" id="PTHR45749">
    <property type="match status" value="1"/>
</dbReference>
<dbReference type="AlphaFoldDB" id="A0AAV0WPZ9"/>
<proteinExistence type="predicted"/>
<name>A0AAV0WPZ9_9HEMI</name>
<dbReference type="EMBL" id="CARXXK010000002">
    <property type="protein sequence ID" value="CAI6358094.1"/>
    <property type="molecule type" value="Genomic_DNA"/>
</dbReference>
<dbReference type="Proteomes" id="UP001160148">
    <property type="component" value="Unassembled WGS sequence"/>
</dbReference>
<dbReference type="Pfam" id="PF14291">
    <property type="entry name" value="DUF4371"/>
    <property type="match status" value="1"/>
</dbReference>
<dbReference type="SUPFAM" id="SSF53098">
    <property type="entry name" value="Ribonuclease H-like"/>
    <property type="match status" value="1"/>
</dbReference>
<evidence type="ECO:0000313" key="2">
    <source>
        <dbReference type="EMBL" id="CAI6358094.1"/>
    </source>
</evidence>
<dbReference type="InterPro" id="IPR025398">
    <property type="entry name" value="DUF4371"/>
</dbReference>
<comment type="caution">
    <text evidence="2">The sequence shown here is derived from an EMBL/GenBank/DDBJ whole genome shotgun (WGS) entry which is preliminary data.</text>
</comment>
<evidence type="ECO:0000313" key="3">
    <source>
        <dbReference type="Proteomes" id="UP001160148"/>
    </source>
</evidence>
<reference evidence="2 3" key="1">
    <citation type="submission" date="2023-01" db="EMBL/GenBank/DDBJ databases">
        <authorList>
            <person name="Whitehead M."/>
        </authorList>
    </citation>
    <scope>NUCLEOTIDE SEQUENCE [LARGE SCALE GENOMIC DNA]</scope>
</reference>
<accession>A0AAV0WPZ9</accession>
<gene>
    <name evidence="2" type="ORF">MEUPH1_LOCUS13649</name>
</gene>
<protein>
    <recommendedName>
        <fullName evidence="1">DUF4371 domain-containing protein</fullName>
    </recommendedName>
</protein>
<organism evidence="2 3">
    <name type="scientific">Macrosiphum euphorbiae</name>
    <name type="common">potato aphid</name>
    <dbReference type="NCBI Taxonomy" id="13131"/>
    <lineage>
        <taxon>Eukaryota</taxon>
        <taxon>Metazoa</taxon>
        <taxon>Ecdysozoa</taxon>
        <taxon>Arthropoda</taxon>
        <taxon>Hexapoda</taxon>
        <taxon>Insecta</taxon>
        <taxon>Pterygota</taxon>
        <taxon>Neoptera</taxon>
        <taxon>Paraneoptera</taxon>
        <taxon>Hemiptera</taxon>
        <taxon>Sternorrhyncha</taxon>
        <taxon>Aphidomorpha</taxon>
        <taxon>Aphidoidea</taxon>
        <taxon>Aphididae</taxon>
        <taxon>Macrosiphini</taxon>
        <taxon>Macrosiphum</taxon>
    </lineage>
</organism>